<dbReference type="InParanoid" id="B0CNY3"/>
<gene>
    <name evidence="1" type="ORF">LACBIDRAFT_301628</name>
</gene>
<dbReference type="OrthoDB" id="3083568at2759"/>
<dbReference type="AlphaFoldDB" id="B0CNY3"/>
<dbReference type="EMBL" id="DS547091">
    <property type="protein sequence ID" value="EDR15376.1"/>
    <property type="molecule type" value="Genomic_DNA"/>
</dbReference>
<dbReference type="Proteomes" id="UP000001194">
    <property type="component" value="Unassembled WGS sequence"/>
</dbReference>
<dbReference type="GeneID" id="6069561"/>
<accession>B0CNY3</accession>
<reference evidence="1 2" key="1">
    <citation type="journal article" date="2008" name="Nature">
        <title>The genome of Laccaria bicolor provides insights into mycorrhizal symbiosis.</title>
        <authorList>
            <person name="Martin F."/>
            <person name="Aerts A."/>
            <person name="Ahren D."/>
            <person name="Brun A."/>
            <person name="Danchin E.G.J."/>
            <person name="Duchaussoy F."/>
            <person name="Gibon J."/>
            <person name="Kohler A."/>
            <person name="Lindquist E."/>
            <person name="Pereda V."/>
            <person name="Salamov A."/>
            <person name="Shapiro H.J."/>
            <person name="Wuyts J."/>
            <person name="Blaudez D."/>
            <person name="Buee M."/>
            <person name="Brokstein P."/>
            <person name="Canbaeck B."/>
            <person name="Cohen D."/>
            <person name="Courty P.E."/>
            <person name="Coutinho P.M."/>
            <person name="Delaruelle C."/>
            <person name="Detter J.C."/>
            <person name="Deveau A."/>
            <person name="DiFazio S."/>
            <person name="Duplessis S."/>
            <person name="Fraissinet-Tachet L."/>
            <person name="Lucic E."/>
            <person name="Frey-Klett P."/>
            <person name="Fourrey C."/>
            <person name="Feussner I."/>
            <person name="Gay G."/>
            <person name="Grimwood J."/>
            <person name="Hoegger P.J."/>
            <person name="Jain P."/>
            <person name="Kilaru S."/>
            <person name="Labbe J."/>
            <person name="Lin Y.C."/>
            <person name="Legue V."/>
            <person name="Le Tacon F."/>
            <person name="Marmeisse R."/>
            <person name="Melayah D."/>
            <person name="Montanini B."/>
            <person name="Muratet M."/>
            <person name="Nehls U."/>
            <person name="Niculita-Hirzel H."/>
            <person name="Oudot-Le Secq M.P."/>
            <person name="Peter M."/>
            <person name="Quesneville H."/>
            <person name="Rajashekar B."/>
            <person name="Reich M."/>
            <person name="Rouhier N."/>
            <person name="Schmutz J."/>
            <person name="Yin T."/>
            <person name="Chalot M."/>
            <person name="Henrissat B."/>
            <person name="Kuees U."/>
            <person name="Lucas S."/>
            <person name="Van de Peer Y."/>
            <person name="Podila G.K."/>
            <person name="Polle A."/>
            <person name="Pukkila P.J."/>
            <person name="Richardson P.M."/>
            <person name="Rouze P."/>
            <person name="Sanders I.R."/>
            <person name="Stajich J.E."/>
            <person name="Tunlid A."/>
            <person name="Tuskan G."/>
            <person name="Grigoriev I.V."/>
        </authorList>
    </citation>
    <scope>NUCLEOTIDE SEQUENCE [LARGE SCALE GENOMIC DNA]</scope>
    <source>
        <strain evidence="2">S238N-H82 / ATCC MYA-4686</strain>
    </source>
</reference>
<keyword evidence="2" id="KW-1185">Reference proteome</keyword>
<proteinExistence type="predicted"/>
<name>B0CNY3_LACBS</name>
<organism evidence="2">
    <name type="scientific">Laccaria bicolor (strain S238N-H82 / ATCC MYA-4686)</name>
    <name type="common">Bicoloured deceiver</name>
    <name type="synonym">Laccaria laccata var. bicolor</name>
    <dbReference type="NCBI Taxonomy" id="486041"/>
    <lineage>
        <taxon>Eukaryota</taxon>
        <taxon>Fungi</taxon>
        <taxon>Dikarya</taxon>
        <taxon>Basidiomycota</taxon>
        <taxon>Agaricomycotina</taxon>
        <taxon>Agaricomycetes</taxon>
        <taxon>Agaricomycetidae</taxon>
        <taxon>Agaricales</taxon>
        <taxon>Agaricineae</taxon>
        <taxon>Hydnangiaceae</taxon>
        <taxon>Laccaria</taxon>
    </lineage>
</organism>
<dbReference type="RefSeq" id="XP_001873584.1">
    <property type="nucleotide sequence ID" value="XM_001873549.1"/>
</dbReference>
<protein>
    <submittedName>
        <fullName evidence="1">Predicted protein</fullName>
    </submittedName>
</protein>
<evidence type="ECO:0000313" key="1">
    <source>
        <dbReference type="EMBL" id="EDR15376.1"/>
    </source>
</evidence>
<sequence length="91" mass="10633">MYLPRILTVDSLVSAHLGVNMWSPRPWSSETQWWPRRRGRWRFRCHSGLFSGEARGTHLAARCCIACWFAKWRWVLVDGPQCWIPSVGAFS</sequence>
<dbReference type="HOGENOM" id="CLU_178965_0_0_1"/>
<dbReference type="KEGG" id="lbc:LACBIDRAFT_301628"/>
<evidence type="ECO:0000313" key="2">
    <source>
        <dbReference type="Proteomes" id="UP000001194"/>
    </source>
</evidence>